<feature type="transmembrane region" description="Helical" evidence="9">
    <location>
        <begin position="306"/>
        <end position="324"/>
    </location>
</feature>
<feature type="transmembrane region" description="Helical" evidence="9">
    <location>
        <begin position="419"/>
        <end position="443"/>
    </location>
</feature>
<dbReference type="InterPro" id="IPR026030">
    <property type="entry name" value="Pur-cyt_permease_Fcy2/21/22"/>
</dbReference>
<dbReference type="GO" id="GO:0022857">
    <property type="term" value="F:transmembrane transporter activity"/>
    <property type="evidence" value="ECO:0007669"/>
    <property type="project" value="InterPro"/>
</dbReference>
<feature type="transmembrane region" description="Helical" evidence="9">
    <location>
        <begin position="221"/>
        <end position="242"/>
    </location>
</feature>
<name>A0A8T4J266_9ACTN</name>
<protein>
    <submittedName>
        <fullName evidence="10">Cytosine permease</fullName>
    </submittedName>
</protein>
<feature type="transmembrane region" description="Helical" evidence="9">
    <location>
        <begin position="262"/>
        <end position="286"/>
    </location>
</feature>
<feature type="transmembrane region" description="Helical" evidence="9">
    <location>
        <begin position="48"/>
        <end position="70"/>
    </location>
</feature>
<keyword evidence="11" id="KW-1185">Reference proteome</keyword>
<feature type="region of interest" description="Disordered" evidence="8">
    <location>
        <begin position="485"/>
        <end position="536"/>
    </location>
</feature>
<dbReference type="EMBL" id="JAGSMN010000829">
    <property type="protein sequence ID" value="MBR7677093.1"/>
    <property type="molecule type" value="Genomic_DNA"/>
</dbReference>
<evidence type="ECO:0000256" key="4">
    <source>
        <dbReference type="ARBA" id="ARBA00022692"/>
    </source>
</evidence>
<dbReference type="Gene3D" id="1.10.4160.10">
    <property type="entry name" value="Hydantoin permease"/>
    <property type="match status" value="1"/>
</dbReference>
<feature type="transmembrane region" description="Helical" evidence="9">
    <location>
        <begin position="159"/>
        <end position="179"/>
    </location>
</feature>
<evidence type="ECO:0000313" key="10">
    <source>
        <dbReference type="EMBL" id="MBR7677093.1"/>
    </source>
</evidence>
<keyword evidence="4 9" id="KW-0812">Transmembrane</keyword>
<accession>A0A8T4J266</accession>
<reference evidence="10" key="1">
    <citation type="submission" date="2021-04" db="EMBL/GenBank/DDBJ databases">
        <title>Sequencing of actinobacteria type strains.</title>
        <authorList>
            <person name="Nguyen G.-S."/>
            <person name="Wentzel A."/>
        </authorList>
    </citation>
    <scope>NUCLEOTIDE SEQUENCE</scope>
    <source>
        <strain evidence="10">DSM 42095</strain>
    </source>
</reference>
<feature type="compositionally biased region" description="Basic and acidic residues" evidence="8">
    <location>
        <begin position="27"/>
        <end position="39"/>
    </location>
</feature>
<feature type="transmembrane region" description="Helical" evidence="9">
    <location>
        <begin position="345"/>
        <end position="366"/>
    </location>
</feature>
<evidence type="ECO:0000256" key="9">
    <source>
        <dbReference type="SAM" id="Phobius"/>
    </source>
</evidence>
<feature type="compositionally biased region" description="Low complexity" evidence="8">
    <location>
        <begin position="1"/>
        <end position="21"/>
    </location>
</feature>
<organism evidence="10 11">
    <name type="scientific">Streptomyces daliensis</name>
    <dbReference type="NCBI Taxonomy" id="299421"/>
    <lineage>
        <taxon>Bacteria</taxon>
        <taxon>Bacillati</taxon>
        <taxon>Actinomycetota</taxon>
        <taxon>Actinomycetes</taxon>
        <taxon>Kitasatosporales</taxon>
        <taxon>Streptomycetaceae</taxon>
        <taxon>Streptomyces</taxon>
    </lineage>
</organism>
<feature type="transmembrane region" description="Helical" evidence="9">
    <location>
        <begin position="463"/>
        <end position="479"/>
    </location>
</feature>
<comment type="subcellular location">
    <subcellularLocation>
        <location evidence="1">Membrane</location>
        <topology evidence="1">Multi-pass membrane protein</topology>
    </subcellularLocation>
</comment>
<evidence type="ECO:0000313" key="11">
    <source>
        <dbReference type="Proteomes" id="UP000675554"/>
    </source>
</evidence>
<feature type="transmembrane region" description="Helical" evidence="9">
    <location>
        <begin position="191"/>
        <end position="209"/>
    </location>
</feature>
<dbReference type="InterPro" id="IPR001248">
    <property type="entry name" value="Pur-cyt_permease"/>
</dbReference>
<comment type="similarity">
    <text evidence="2 7">Belongs to the purine-cytosine permease (2.A.39) family.</text>
</comment>
<gene>
    <name evidence="10" type="ORF">KDA82_29670</name>
</gene>
<keyword evidence="3 7" id="KW-0813">Transport</keyword>
<evidence type="ECO:0000256" key="3">
    <source>
        <dbReference type="ARBA" id="ARBA00022448"/>
    </source>
</evidence>
<proteinExistence type="inferred from homology"/>
<dbReference type="Pfam" id="PF02133">
    <property type="entry name" value="Transp_cyt_pur"/>
    <property type="match status" value="1"/>
</dbReference>
<dbReference type="PANTHER" id="PTHR31806">
    <property type="entry name" value="PURINE-CYTOSINE PERMEASE FCY2-RELATED"/>
    <property type="match status" value="1"/>
</dbReference>
<feature type="transmembrane region" description="Helical" evidence="9">
    <location>
        <begin position="372"/>
        <end position="393"/>
    </location>
</feature>
<comment type="caution">
    <text evidence="10">The sequence shown here is derived from an EMBL/GenBank/DDBJ whole genome shotgun (WGS) entry which is preliminary data.</text>
</comment>
<evidence type="ECO:0000256" key="1">
    <source>
        <dbReference type="ARBA" id="ARBA00004141"/>
    </source>
</evidence>
<dbReference type="PANTHER" id="PTHR31806:SF1">
    <property type="entry name" value="PURINE-CYTOSINE PERMEASE FCY2-RELATED"/>
    <property type="match status" value="1"/>
</dbReference>
<keyword evidence="5 9" id="KW-1133">Transmembrane helix</keyword>
<keyword evidence="6 7" id="KW-0472">Membrane</keyword>
<feature type="transmembrane region" description="Helical" evidence="9">
    <location>
        <begin position="76"/>
        <end position="100"/>
    </location>
</feature>
<evidence type="ECO:0000256" key="2">
    <source>
        <dbReference type="ARBA" id="ARBA00008974"/>
    </source>
</evidence>
<feature type="transmembrane region" description="Helical" evidence="9">
    <location>
        <begin position="121"/>
        <end position="147"/>
    </location>
</feature>
<dbReference type="AlphaFoldDB" id="A0A8T4J266"/>
<evidence type="ECO:0000256" key="6">
    <source>
        <dbReference type="ARBA" id="ARBA00023136"/>
    </source>
</evidence>
<dbReference type="GO" id="GO:0005886">
    <property type="term" value="C:plasma membrane"/>
    <property type="evidence" value="ECO:0007669"/>
    <property type="project" value="TreeGrafter"/>
</dbReference>
<dbReference type="Proteomes" id="UP000675554">
    <property type="component" value="Unassembled WGS sequence"/>
</dbReference>
<evidence type="ECO:0000256" key="7">
    <source>
        <dbReference type="PIRNR" id="PIRNR002744"/>
    </source>
</evidence>
<dbReference type="PIRSF" id="PIRSF002744">
    <property type="entry name" value="Pur-cyt_permease"/>
    <property type="match status" value="1"/>
</dbReference>
<evidence type="ECO:0000256" key="5">
    <source>
        <dbReference type="ARBA" id="ARBA00022989"/>
    </source>
</evidence>
<feature type="region of interest" description="Disordered" evidence="8">
    <location>
        <begin position="1"/>
        <end position="39"/>
    </location>
</feature>
<evidence type="ECO:0000256" key="8">
    <source>
        <dbReference type="SAM" id="MobiDB-lite"/>
    </source>
</evidence>
<feature type="compositionally biased region" description="Low complexity" evidence="8">
    <location>
        <begin position="487"/>
        <end position="509"/>
    </location>
</feature>
<sequence>MADAPDATTAATTTAATTATAETDETIETRGIEPVPENERRGRVRELFPTWVAANISVLLLTMGAGLVVFNGLNFWQVLLAAVVAVTVSFGLCGLLSLSGKWGGAPGAMLSRATFGVRGNYFPGMILWVARFGWETINAVTGAYAVLTVLDLLFGIRSSTPLIVVTLLLFVGATFVVSGMGRKVLNLCNTWSTYLFGLFSVLVLGYLVSTVDWGAVFDRPAGSTALMIAGIGTIAAGGISWIPTGPDFARYLPRTAPGGRIVTTTVSGAALVFVPMVLMGGVMAVATPGLAKTSDPVSFLGDVLPMWLSVPYLVTAVVGMLLINSLSMYSAGFTAQTMGVKLPRAWAVSVNAVISLVGGLLLMLVAKSFYGSFITFLTLLAVSFSAWVGVYGVDMLRRRTMAVPYEAEGLMDTGRTSRYWYAGGFCWQAMTAWAVALAAGIGFTKVDWFTGPLATTWVGENGLGWAATIVIAAAVFALLPRPREGAAADPSADAGASASADASAGGSAPAPVPARGEAPAAVSDPAARTASPSSSD</sequence>